<dbReference type="EC" id="3.5.1.99" evidence="3"/>
<protein>
    <recommendedName>
        <fullName evidence="34">Fatty-acid amide hydrolase 1</fullName>
        <ecNumber evidence="3">3.5.1.99</ecNumber>
    </recommendedName>
    <alternativeName>
        <fullName evidence="37">Anandamide amidohydrolase 1</fullName>
    </alternativeName>
    <alternativeName>
        <fullName evidence="35">Fatty acid ester hydrolase</fullName>
    </alternativeName>
    <alternativeName>
        <fullName evidence="36">Oleamide hydrolase 1</fullName>
    </alternativeName>
</protein>
<feature type="binding site" evidence="39">
    <location>
        <begin position="237"/>
        <end position="240"/>
    </location>
    <ligand>
        <name>substrate</name>
    </ligand>
</feature>
<dbReference type="InterPro" id="IPR036928">
    <property type="entry name" value="AS_sf"/>
</dbReference>
<feature type="binding site" evidence="39">
    <location>
        <position position="190"/>
    </location>
    <ligand>
        <name>substrate</name>
    </ligand>
</feature>
<dbReference type="Gene3D" id="3.90.1300.10">
    <property type="entry name" value="Amidase signature (AS) domain"/>
    <property type="match status" value="1"/>
</dbReference>
<comment type="catalytic activity">
    <reaction evidence="9">
        <text>2-(5Z,8Z,11Z,14Z-eicosatetraenoyl)-glycerol + H2O = glycerol + (5Z,8Z,11Z,14Z)-eicosatetraenoate + H(+)</text>
        <dbReference type="Rhea" id="RHEA:26132"/>
        <dbReference type="ChEBI" id="CHEBI:15377"/>
        <dbReference type="ChEBI" id="CHEBI:15378"/>
        <dbReference type="ChEBI" id="CHEBI:17754"/>
        <dbReference type="ChEBI" id="CHEBI:32395"/>
        <dbReference type="ChEBI" id="CHEBI:52392"/>
    </reaction>
    <physiologicalReaction direction="left-to-right" evidence="9">
        <dbReference type="Rhea" id="RHEA:26133"/>
    </physiologicalReaction>
</comment>
<proteinExistence type="inferred from homology"/>
<keyword evidence="7" id="KW-0443">Lipid metabolism</keyword>
<comment type="catalytic activity">
    <reaction evidence="1">
        <text>(9Z)-octadecenamide + H2O = (9Z)-octadecenoate + NH4(+)</text>
        <dbReference type="Rhea" id="RHEA:26506"/>
        <dbReference type="ChEBI" id="CHEBI:15377"/>
        <dbReference type="ChEBI" id="CHEBI:28938"/>
        <dbReference type="ChEBI" id="CHEBI:30823"/>
        <dbReference type="ChEBI" id="CHEBI:116314"/>
        <dbReference type="EC" id="3.5.1.99"/>
    </reaction>
    <physiologicalReaction direction="left-to-right" evidence="1">
        <dbReference type="Rhea" id="RHEA:26507"/>
    </physiologicalReaction>
</comment>
<evidence type="ECO:0000256" key="24">
    <source>
        <dbReference type="ARBA" id="ARBA00052337"/>
    </source>
</evidence>
<dbReference type="GO" id="GO:0017064">
    <property type="term" value="F:fatty acid amide hydrolase activity"/>
    <property type="evidence" value="ECO:0007669"/>
    <property type="project" value="UniProtKB-EC"/>
</dbReference>
<evidence type="ECO:0000256" key="32">
    <source>
        <dbReference type="ARBA" id="ARBA00052857"/>
    </source>
</evidence>
<evidence type="ECO:0000256" key="11">
    <source>
        <dbReference type="ARBA" id="ARBA00048606"/>
    </source>
</evidence>
<evidence type="ECO:0000256" key="2">
    <source>
        <dbReference type="ARBA" id="ARBA00009199"/>
    </source>
</evidence>
<dbReference type="SUPFAM" id="SSF75304">
    <property type="entry name" value="Amidase signature (AS) enzymes"/>
    <property type="match status" value="1"/>
</dbReference>
<name>A0A3B4C5D3_PYGNA</name>
<evidence type="ECO:0000256" key="30">
    <source>
        <dbReference type="ARBA" id="ARBA00052709"/>
    </source>
</evidence>
<comment type="catalytic activity">
    <reaction evidence="31">
        <text>(11Z,14Z,17Z)-eicosatrienamide + H2O = (11Z,14Z,17Z)-eicosatrienoate + NH4(+)</text>
        <dbReference type="Rhea" id="RHEA:63000"/>
        <dbReference type="ChEBI" id="CHEBI:15377"/>
        <dbReference type="ChEBI" id="CHEBI:28938"/>
        <dbReference type="ChEBI" id="CHEBI:77223"/>
        <dbReference type="ChEBI" id="CHEBI:146164"/>
    </reaction>
    <physiologicalReaction direction="left-to-right" evidence="31">
        <dbReference type="Rhea" id="RHEA:63001"/>
    </physiologicalReaction>
</comment>
<dbReference type="STRING" id="42514.ENSPNAP00000006285"/>
<comment type="catalytic activity">
    <reaction evidence="22">
        <text>N-docosanoyl-taurine + H2O = docosanoate + taurine</text>
        <dbReference type="Rhea" id="RHEA:63156"/>
        <dbReference type="ChEBI" id="CHEBI:15377"/>
        <dbReference type="ChEBI" id="CHEBI:23858"/>
        <dbReference type="ChEBI" id="CHEBI:146196"/>
        <dbReference type="ChEBI" id="CHEBI:507393"/>
    </reaction>
    <physiologicalReaction direction="left-to-right" evidence="22">
        <dbReference type="Rhea" id="RHEA:63157"/>
    </physiologicalReaction>
</comment>
<sequence length="582" mass="63884">MTDMNREWTSLVATLICGTVVTVTFLKWLGHQKVQKKIQRARARRDAGLSQAQQTVQEFKEKNPGLDLSPIVDLPLAKLTKQIRAGSLQPDAVLHAYMDKALEVNRKLNCSTDVLMESVKQLSEIESHRDGLLYGVPISIKDNIAYKGHDCTCGVLCKLDDPAVMDSVVVTVLKRQGAIPFIKTNVPQGLLNYECSNPIYGMTVNPCNLQKTCGGSSGGEAALIGGGGSILGLGTDIGGSIRIPASFCGICGFKPTSNRISLRGANSCVKGIKSVTSSIGPMARDVESLALCMRALLCEDMFTLDPTVPPLPFNQQLYENTDRLRIGYYENDGYLQPSPSMARAFQETKKLLEQAGHTLVPFKPPEMYTTMHEFIVKGAVADGAVTLLSHLKGGPVDPSVQSQIMPYSFPRFVKKILCIILKPIYPRMAAVLDVLNGVNSVAELWKQHHAIENYIHQVIAEWKELELDVLLCPMLGPAYNFSYCGKLTSALSYTILYNLLNFPVGTVPVTTVTAEDEAKLSHYRGNFGDIWDKLFVKAVRGGVGLPVAVQCVSLPWQDELCLRFMREVENVCAYNKSSNKTC</sequence>
<dbReference type="InterPro" id="IPR020556">
    <property type="entry name" value="Amidase_CS"/>
</dbReference>
<comment type="catalytic activity">
    <reaction evidence="11">
        <text>N-(5Z,8Z,11Z,14Z-eicosatetraenoyl)-ethanolamine + H2O = ethanolamine + (5Z,8Z,11Z,14Z)-eicosatetraenoate</text>
        <dbReference type="Rhea" id="RHEA:26136"/>
        <dbReference type="ChEBI" id="CHEBI:2700"/>
        <dbReference type="ChEBI" id="CHEBI:15377"/>
        <dbReference type="ChEBI" id="CHEBI:32395"/>
        <dbReference type="ChEBI" id="CHEBI:57603"/>
        <dbReference type="EC" id="3.5.1.99"/>
    </reaction>
    <physiologicalReaction direction="left-to-right" evidence="11">
        <dbReference type="Rhea" id="RHEA:26137"/>
    </physiologicalReaction>
</comment>
<comment type="catalytic activity">
    <reaction evidence="20">
        <text>N-octadecanoyl ethanolamine + H2O = octadecanoate + ethanolamine</text>
        <dbReference type="Rhea" id="RHEA:63124"/>
        <dbReference type="ChEBI" id="CHEBI:15377"/>
        <dbReference type="ChEBI" id="CHEBI:25629"/>
        <dbReference type="ChEBI" id="CHEBI:57603"/>
        <dbReference type="ChEBI" id="CHEBI:85299"/>
    </reaction>
    <physiologicalReaction direction="left-to-right" evidence="20">
        <dbReference type="Rhea" id="RHEA:63125"/>
    </physiologicalReaction>
</comment>
<evidence type="ECO:0000256" key="36">
    <source>
        <dbReference type="ARBA" id="ARBA00077157"/>
    </source>
</evidence>
<dbReference type="PIRSF" id="PIRSF001221">
    <property type="entry name" value="Amidase_fungi"/>
    <property type="match status" value="1"/>
</dbReference>
<evidence type="ECO:0000256" key="7">
    <source>
        <dbReference type="ARBA" id="ARBA00023098"/>
    </source>
</evidence>
<gene>
    <name evidence="42" type="primary">FAAH</name>
</gene>
<comment type="catalytic activity">
    <reaction evidence="19">
        <text>N-(9Z-hexadecenoyl) ethanolamine + H2O = (9Z)-hexadecenoate + ethanolamine</text>
        <dbReference type="Rhea" id="RHEA:35563"/>
        <dbReference type="ChEBI" id="CHEBI:15377"/>
        <dbReference type="ChEBI" id="CHEBI:32372"/>
        <dbReference type="ChEBI" id="CHEBI:57603"/>
        <dbReference type="ChEBI" id="CHEBI:71465"/>
    </reaction>
    <physiologicalReaction direction="left-to-right" evidence="19">
        <dbReference type="Rhea" id="RHEA:35564"/>
    </physiologicalReaction>
</comment>
<reference evidence="42" key="2">
    <citation type="submission" date="2025-08" db="UniProtKB">
        <authorList>
            <consortium name="Ensembl"/>
        </authorList>
    </citation>
    <scope>IDENTIFICATION</scope>
</reference>
<dbReference type="Ensembl" id="ENSPNAT00000003805.2">
    <property type="protein sequence ID" value="ENSPNAP00000006285.1"/>
    <property type="gene ID" value="ENSPNAG00000002206.2"/>
</dbReference>
<comment type="catalytic activity">
    <reaction evidence="27">
        <text>(6Z)-octadecenamide + H2O = (6Z)-octadecenoate + NH4(+)</text>
        <dbReference type="Rhea" id="RHEA:63008"/>
        <dbReference type="ChEBI" id="CHEBI:15377"/>
        <dbReference type="ChEBI" id="CHEBI:28938"/>
        <dbReference type="ChEBI" id="CHEBI:32375"/>
        <dbReference type="ChEBI" id="CHEBI:146168"/>
    </reaction>
    <physiologicalReaction direction="left-to-right" evidence="27">
        <dbReference type="Rhea" id="RHEA:63009"/>
    </physiologicalReaction>
</comment>
<evidence type="ECO:0000256" key="19">
    <source>
        <dbReference type="ARBA" id="ARBA00051346"/>
    </source>
</evidence>
<evidence type="ECO:0000256" key="6">
    <source>
        <dbReference type="ARBA" id="ARBA00022963"/>
    </source>
</evidence>
<evidence type="ECO:0000256" key="13">
    <source>
        <dbReference type="ARBA" id="ARBA00050403"/>
    </source>
</evidence>
<comment type="similarity">
    <text evidence="2">Belongs to the amidase family.</text>
</comment>
<keyword evidence="43" id="KW-1185">Reference proteome</keyword>
<comment type="catalytic activity">
    <reaction evidence="13">
        <text>(11Z,14Z)-eicosadienamide + H2O = (11Z,14Z)-eicosadienoate + NH4(+)</text>
        <dbReference type="Rhea" id="RHEA:63004"/>
        <dbReference type="ChEBI" id="CHEBI:15377"/>
        <dbReference type="ChEBI" id="CHEBI:28938"/>
        <dbReference type="ChEBI" id="CHEBI:77220"/>
        <dbReference type="ChEBI" id="CHEBI:146165"/>
    </reaction>
    <physiologicalReaction direction="left-to-right" evidence="13">
        <dbReference type="Rhea" id="RHEA:63005"/>
    </physiologicalReaction>
</comment>
<dbReference type="OMA" id="AQVATNC"/>
<evidence type="ECO:0000256" key="31">
    <source>
        <dbReference type="ARBA" id="ARBA00052818"/>
    </source>
</evidence>
<feature type="binding site" evidence="39">
    <location>
        <position position="216"/>
    </location>
    <ligand>
        <name>substrate</name>
    </ligand>
</feature>
<comment type="catalytic activity">
    <reaction evidence="23">
        <text>N-(9Z-octadecenoyl)-taurine + H2O = taurine + (9Z)-octadecenoate</text>
        <dbReference type="Rhea" id="RHEA:63148"/>
        <dbReference type="ChEBI" id="CHEBI:15377"/>
        <dbReference type="ChEBI" id="CHEBI:30823"/>
        <dbReference type="ChEBI" id="CHEBI:146191"/>
        <dbReference type="ChEBI" id="CHEBI:507393"/>
    </reaction>
    <physiologicalReaction direction="left-to-right" evidence="23">
        <dbReference type="Rhea" id="RHEA:63149"/>
    </physiologicalReaction>
</comment>
<evidence type="ECO:0000256" key="34">
    <source>
        <dbReference type="ARBA" id="ARBA00073178"/>
    </source>
</evidence>
<comment type="catalytic activity">
    <reaction evidence="29">
        <text>N-tricosanoyl-taurine + H2O = tricosanoate + taurine</text>
        <dbReference type="Rhea" id="RHEA:63164"/>
        <dbReference type="ChEBI" id="CHEBI:15377"/>
        <dbReference type="ChEBI" id="CHEBI:79007"/>
        <dbReference type="ChEBI" id="CHEBI:146197"/>
        <dbReference type="ChEBI" id="CHEBI:507393"/>
    </reaction>
    <physiologicalReaction direction="left-to-right" evidence="29">
        <dbReference type="Rhea" id="RHEA:63165"/>
    </physiologicalReaction>
</comment>
<dbReference type="GO" id="GO:0004040">
    <property type="term" value="F:amidase activity"/>
    <property type="evidence" value="ECO:0007669"/>
    <property type="project" value="TreeGrafter"/>
</dbReference>
<reference evidence="42 43" key="1">
    <citation type="submission" date="2020-10" db="EMBL/GenBank/DDBJ databases">
        <title>Pygocentrus nattereri (red-bellied piranha) genome, fPygNat1, primary haplotype.</title>
        <authorList>
            <person name="Myers G."/>
            <person name="Meyer A."/>
            <person name="Karagic N."/>
            <person name="Pippel M."/>
            <person name="Winkler S."/>
            <person name="Tracey A."/>
            <person name="Wood J."/>
            <person name="Formenti G."/>
            <person name="Howe K."/>
            <person name="Fedrigo O."/>
            <person name="Jarvis E.D."/>
        </authorList>
    </citation>
    <scope>NUCLEOTIDE SEQUENCE [LARGE SCALE GENOMIC DNA]</scope>
</reference>
<comment type="catalytic activity">
    <reaction evidence="33">
        <text>(15Z)-tetracosenamide + H2O = (15Z)-tetracosenoate + NH4(+)</text>
        <dbReference type="Rhea" id="RHEA:63028"/>
        <dbReference type="ChEBI" id="CHEBI:15377"/>
        <dbReference type="ChEBI" id="CHEBI:28938"/>
        <dbReference type="ChEBI" id="CHEBI:32392"/>
        <dbReference type="ChEBI" id="CHEBI:146166"/>
    </reaction>
    <physiologicalReaction direction="left-to-right" evidence="33">
        <dbReference type="Rhea" id="RHEA:63029"/>
    </physiologicalReaction>
</comment>
<accession>A0A3B4C5D3</accession>
<dbReference type="Pfam" id="PF01425">
    <property type="entry name" value="Amidase"/>
    <property type="match status" value="1"/>
</dbReference>
<evidence type="ECO:0000256" key="3">
    <source>
        <dbReference type="ARBA" id="ARBA00012112"/>
    </source>
</evidence>
<evidence type="ECO:0000256" key="38">
    <source>
        <dbReference type="PIRSR" id="PIRSR001221-1"/>
    </source>
</evidence>
<evidence type="ECO:0000256" key="26">
    <source>
        <dbReference type="ARBA" id="ARBA00052458"/>
    </source>
</evidence>
<comment type="catalytic activity">
    <reaction evidence="15">
        <text>tetradecamide + H2O = tetradecanoate + NH4(+)</text>
        <dbReference type="Rhea" id="RHEA:62992"/>
        <dbReference type="ChEBI" id="CHEBI:15377"/>
        <dbReference type="ChEBI" id="CHEBI:28938"/>
        <dbReference type="ChEBI" id="CHEBI:30807"/>
        <dbReference type="ChEBI" id="CHEBI:137125"/>
    </reaction>
    <physiologicalReaction direction="left-to-right" evidence="15">
        <dbReference type="Rhea" id="RHEA:62993"/>
    </physiologicalReaction>
</comment>
<comment type="catalytic activity">
    <reaction evidence="32">
        <text>(8Z,11Z,14Z)-eicosatrienamide + H2O = (8Z,11Z,14Z)-eicosatrienoate + NH4(+)</text>
        <dbReference type="Rhea" id="RHEA:62996"/>
        <dbReference type="ChEBI" id="CHEBI:15377"/>
        <dbReference type="ChEBI" id="CHEBI:28938"/>
        <dbReference type="ChEBI" id="CHEBI:71589"/>
        <dbReference type="ChEBI" id="CHEBI:146163"/>
    </reaction>
    <physiologicalReaction direction="left-to-right" evidence="32">
        <dbReference type="Rhea" id="RHEA:62997"/>
    </physiologicalReaction>
</comment>
<keyword evidence="40" id="KW-0472">Membrane</keyword>
<evidence type="ECO:0000256" key="22">
    <source>
        <dbReference type="ARBA" id="ARBA00051914"/>
    </source>
</evidence>
<dbReference type="InterPro" id="IPR023631">
    <property type="entry name" value="Amidase_dom"/>
</dbReference>
<comment type="catalytic activity">
    <reaction evidence="14">
        <text>1-O-methyl-(5Z,8Z,11Z,14Z)-eicosatetraenoate + H2O = methanol + (5Z,8Z,11Z,14Z)-eicosatetraenoate + H(+)</text>
        <dbReference type="Rhea" id="RHEA:63052"/>
        <dbReference type="ChEBI" id="CHEBI:15377"/>
        <dbReference type="ChEBI" id="CHEBI:15378"/>
        <dbReference type="ChEBI" id="CHEBI:17790"/>
        <dbReference type="ChEBI" id="CHEBI:32395"/>
        <dbReference type="ChEBI" id="CHEBI:78033"/>
    </reaction>
    <physiologicalReaction direction="left-to-right" evidence="14">
        <dbReference type="Rhea" id="RHEA:63053"/>
    </physiologicalReaction>
</comment>
<organism evidence="42 43">
    <name type="scientific">Pygocentrus nattereri</name>
    <name type="common">Red-bellied piranha</name>
    <dbReference type="NCBI Taxonomy" id="42514"/>
    <lineage>
        <taxon>Eukaryota</taxon>
        <taxon>Metazoa</taxon>
        <taxon>Chordata</taxon>
        <taxon>Craniata</taxon>
        <taxon>Vertebrata</taxon>
        <taxon>Euteleostomi</taxon>
        <taxon>Actinopterygii</taxon>
        <taxon>Neopterygii</taxon>
        <taxon>Teleostei</taxon>
        <taxon>Ostariophysi</taxon>
        <taxon>Characiformes</taxon>
        <taxon>Characoidei</taxon>
        <taxon>Pygocentrus</taxon>
    </lineage>
</organism>
<feature type="active site" description="Charge relay system" evidence="38">
    <location>
        <position position="141"/>
    </location>
</feature>
<feature type="active site" description="Charge relay system" evidence="38">
    <location>
        <position position="216"/>
    </location>
</feature>
<dbReference type="GeneTree" id="ENSGT00940000163316"/>
<evidence type="ECO:0000313" key="42">
    <source>
        <dbReference type="Ensembl" id="ENSPNAP00000006285.1"/>
    </source>
</evidence>
<dbReference type="InterPro" id="IPR052096">
    <property type="entry name" value="Endocannabinoid_amidase"/>
</dbReference>
<dbReference type="AlphaFoldDB" id="A0A3B4C5D3"/>
<dbReference type="PANTHER" id="PTHR45847">
    <property type="entry name" value="FATTY ACID AMIDE HYDROLASE"/>
    <property type="match status" value="1"/>
</dbReference>
<evidence type="ECO:0000256" key="5">
    <source>
        <dbReference type="ARBA" id="ARBA00022801"/>
    </source>
</evidence>
<evidence type="ECO:0000259" key="41">
    <source>
        <dbReference type="Pfam" id="PF01425"/>
    </source>
</evidence>
<evidence type="ECO:0000256" key="9">
    <source>
        <dbReference type="ARBA" id="ARBA00047476"/>
    </source>
</evidence>
<reference evidence="42" key="3">
    <citation type="submission" date="2025-09" db="UniProtKB">
        <authorList>
            <consortium name="Ensembl"/>
        </authorList>
    </citation>
    <scope>IDENTIFICATION</scope>
</reference>
<dbReference type="PROSITE" id="PS00571">
    <property type="entry name" value="AMIDASES"/>
    <property type="match status" value="1"/>
</dbReference>
<dbReference type="OrthoDB" id="6428749at2759"/>
<keyword evidence="5" id="KW-0378">Hydrolase</keyword>
<comment type="catalytic activity">
    <reaction evidence="26">
        <text>N-docosanoyl-ethanolamine + H2O = docosanoate + ethanolamine</text>
        <dbReference type="Rhea" id="RHEA:63128"/>
        <dbReference type="ChEBI" id="CHEBI:15377"/>
        <dbReference type="ChEBI" id="CHEBI:23858"/>
        <dbReference type="ChEBI" id="CHEBI:57603"/>
        <dbReference type="ChEBI" id="CHEBI:146186"/>
    </reaction>
    <physiologicalReaction direction="left-to-right" evidence="26">
        <dbReference type="Rhea" id="RHEA:63129"/>
    </physiologicalReaction>
</comment>
<comment type="catalytic activity">
    <reaction evidence="16">
        <text>N-(15Z-tetracosenoyl)-ethanolamine + H2O = (15Z)-tetracosenoate + ethanolamine</text>
        <dbReference type="Rhea" id="RHEA:63144"/>
        <dbReference type="ChEBI" id="CHEBI:15377"/>
        <dbReference type="ChEBI" id="CHEBI:32392"/>
        <dbReference type="ChEBI" id="CHEBI:57603"/>
        <dbReference type="ChEBI" id="CHEBI:146187"/>
    </reaction>
    <physiologicalReaction direction="left-to-right" evidence="16">
        <dbReference type="Rhea" id="RHEA:63145"/>
    </physiologicalReaction>
</comment>
<comment type="catalytic activity">
    <reaction evidence="24">
        <text>(9Z,12Z,15Z)-octadecatrienamide + H2O = (9Z,12Z,15Z)-octadecatrienoate + NH4(+)</text>
        <dbReference type="Rhea" id="RHEA:62976"/>
        <dbReference type="ChEBI" id="CHEBI:15377"/>
        <dbReference type="ChEBI" id="CHEBI:28938"/>
        <dbReference type="ChEBI" id="CHEBI:32387"/>
        <dbReference type="ChEBI" id="CHEBI:142684"/>
    </reaction>
    <physiologicalReaction direction="left-to-right" evidence="24">
        <dbReference type="Rhea" id="RHEA:62977"/>
    </physiologicalReaction>
</comment>
<evidence type="ECO:0000256" key="10">
    <source>
        <dbReference type="ARBA" id="ARBA00048052"/>
    </source>
</evidence>
<evidence type="ECO:0000256" key="33">
    <source>
        <dbReference type="ARBA" id="ARBA00052906"/>
    </source>
</evidence>
<evidence type="ECO:0000256" key="40">
    <source>
        <dbReference type="SAM" id="Phobius"/>
    </source>
</evidence>
<dbReference type="GeneID" id="108438035"/>
<keyword evidence="4" id="KW-0597">Phosphoprotein</keyword>
<evidence type="ECO:0000256" key="1">
    <source>
        <dbReference type="ARBA" id="ARBA00000208"/>
    </source>
</evidence>
<keyword evidence="40" id="KW-0812">Transmembrane</keyword>
<evidence type="ECO:0000256" key="23">
    <source>
        <dbReference type="ARBA" id="ARBA00052289"/>
    </source>
</evidence>
<evidence type="ECO:0000256" key="25">
    <source>
        <dbReference type="ARBA" id="ARBA00052426"/>
    </source>
</evidence>
<feature type="transmembrane region" description="Helical" evidence="40">
    <location>
        <begin position="12"/>
        <end position="30"/>
    </location>
</feature>
<evidence type="ECO:0000256" key="21">
    <source>
        <dbReference type="ARBA" id="ARBA00051492"/>
    </source>
</evidence>
<evidence type="ECO:0000256" key="16">
    <source>
        <dbReference type="ARBA" id="ARBA00050992"/>
    </source>
</evidence>
<dbReference type="FunFam" id="3.90.1300.10:FF:000001">
    <property type="entry name" value="Fatty-acid amide hydrolase 1"/>
    <property type="match status" value="1"/>
</dbReference>
<evidence type="ECO:0000256" key="17">
    <source>
        <dbReference type="ARBA" id="ARBA00051200"/>
    </source>
</evidence>
<comment type="catalytic activity">
    <reaction evidence="10">
        <text>N-(9Z-octadecenoyl) ethanolamine + H2O = ethanolamine + (9Z)-octadecenoate</text>
        <dbReference type="Rhea" id="RHEA:45060"/>
        <dbReference type="ChEBI" id="CHEBI:15377"/>
        <dbReference type="ChEBI" id="CHEBI:30823"/>
        <dbReference type="ChEBI" id="CHEBI:57603"/>
        <dbReference type="ChEBI" id="CHEBI:71466"/>
    </reaction>
    <physiologicalReaction direction="left-to-right" evidence="10">
        <dbReference type="Rhea" id="RHEA:45061"/>
    </physiologicalReaction>
</comment>
<feature type="domain" description="Amidase" evidence="41">
    <location>
        <begin position="93"/>
        <end position="562"/>
    </location>
</feature>
<dbReference type="Proteomes" id="UP001501920">
    <property type="component" value="Chromosome 26"/>
</dbReference>
<comment type="catalytic activity">
    <reaction evidence="18">
        <text>(11Z)-eicosenamide + H2O = (11Z)-eicosenoate + NH4(+)</text>
        <dbReference type="Rhea" id="RHEA:63120"/>
        <dbReference type="ChEBI" id="CHEBI:15377"/>
        <dbReference type="ChEBI" id="CHEBI:28938"/>
        <dbReference type="ChEBI" id="CHEBI:32426"/>
        <dbReference type="ChEBI" id="CHEBI:146167"/>
    </reaction>
    <physiologicalReaction direction="left-to-right" evidence="18">
        <dbReference type="Rhea" id="RHEA:63121"/>
    </physiologicalReaction>
</comment>
<evidence type="ECO:0000256" key="20">
    <source>
        <dbReference type="ARBA" id="ARBA00051454"/>
    </source>
</evidence>
<evidence type="ECO:0000256" key="4">
    <source>
        <dbReference type="ARBA" id="ARBA00022553"/>
    </source>
</evidence>
<evidence type="ECO:0000256" key="39">
    <source>
        <dbReference type="PIRSR" id="PIRSR001221-2"/>
    </source>
</evidence>
<comment type="catalytic activity">
    <reaction evidence="12">
        <text>N-(5Z,8Z,11Z,14Z-eicosatetraenoyl)-L-serine + H2O = (5Z,8Z,11Z,14Z)-eicosatetraenoate + L-serine</text>
        <dbReference type="Rhea" id="RHEA:64116"/>
        <dbReference type="ChEBI" id="CHEBI:15377"/>
        <dbReference type="ChEBI" id="CHEBI:32395"/>
        <dbReference type="ChEBI" id="CHEBI:33384"/>
        <dbReference type="ChEBI" id="CHEBI:149697"/>
    </reaction>
    <physiologicalReaction direction="left-to-right" evidence="12">
        <dbReference type="Rhea" id="RHEA:64117"/>
    </physiologicalReaction>
</comment>
<comment type="catalytic activity">
    <reaction evidence="30">
        <text>N-(5Z,8Z,11Z,14Z)-eicosatetraenoyl-glycine + H2O = (5Z,8Z,11Z,14Z)-eicosatetraenoate + glycine</text>
        <dbReference type="Rhea" id="RHEA:64108"/>
        <dbReference type="ChEBI" id="CHEBI:15377"/>
        <dbReference type="ChEBI" id="CHEBI:32395"/>
        <dbReference type="ChEBI" id="CHEBI:57305"/>
        <dbReference type="ChEBI" id="CHEBI:59002"/>
    </reaction>
    <physiologicalReaction direction="left-to-right" evidence="30">
        <dbReference type="Rhea" id="RHEA:64109"/>
    </physiologicalReaction>
</comment>
<evidence type="ECO:0000256" key="27">
    <source>
        <dbReference type="ARBA" id="ARBA00052512"/>
    </source>
</evidence>
<comment type="catalytic activity">
    <reaction evidence="28">
        <text>N-(15Z-tetracosenoyl)-taurine + H2O = (15Z)-tetracosenoate + taurine</text>
        <dbReference type="Rhea" id="RHEA:63160"/>
        <dbReference type="ChEBI" id="CHEBI:15377"/>
        <dbReference type="ChEBI" id="CHEBI:32392"/>
        <dbReference type="ChEBI" id="CHEBI:146198"/>
        <dbReference type="ChEBI" id="CHEBI:507393"/>
    </reaction>
    <physiologicalReaction direction="left-to-right" evidence="28">
        <dbReference type="Rhea" id="RHEA:63161"/>
    </physiologicalReaction>
</comment>
<comment type="catalytic activity">
    <reaction evidence="25">
        <text>(9Z,12Z)-octadecadienamide + H2O = (9Z,12Z)-octadecadienoate + NH4(+)</text>
        <dbReference type="Rhea" id="RHEA:63020"/>
        <dbReference type="ChEBI" id="CHEBI:15377"/>
        <dbReference type="ChEBI" id="CHEBI:28938"/>
        <dbReference type="ChEBI" id="CHEBI:30245"/>
        <dbReference type="ChEBI" id="CHEBI:82984"/>
    </reaction>
    <physiologicalReaction direction="left-to-right" evidence="25">
        <dbReference type="Rhea" id="RHEA:63021"/>
    </physiologicalReaction>
</comment>
<feature type="active site" description="Acyl-ester intermediate" evidence="38">
    <location>
        <position position="240"/>
    </location>
</feature>
<evidence type="ECO:0000256" key="37">
    <source>
        <dbReference type="ARBA" id="ARBA00077216"/>
    </source>
</evidence>
<evidence type="ECO:0000256" key="18">
    <source>
        <dbReference type="ARBA" id="ARBA00051311"/>
    </source>
</evidence>
<keyword evidence="6" id="KW-0442">Lipid degradation</keyword>
<evidence type="ECO:0000256" key="15">
    <source>
        <dbReference type="ARBA" id="ARBA00050766"/>
    </source>
</evidence>
<evidence type="ECO:0000256" key="12">
    <source>
        <dbReference type="ARBA" id="ARBA00050294"/>
    </source>
</evidence>
<evidence type="ECO:0000313" key="43">
    <source>
        <dbReference type="Proteomes" id="UP001501920"/>
    </source>
</evidence>
<evidence type="ECO:0000256" key="28">
    <source>
        <dbReference type="ARBA" id="ARBA00052514"/>
    </source>
</evidence>
<evidence type="ECO:0000256" key="14">
    <source>
        <dbReference type="ARBA" id="ARBA00050481"/>
    </source>
</evidence>
<comment type="catalytic activity">
    <reaction evidence="8">
        <text>(9Z)-octadecenoate + glycine = N-(9Z-octadecenoyl)glycine + H2O</text>
        <dbReference type="Rhea" id="RHEA:51316"/>
        <dbReference type="ChEBI" id="CHEBI:15377"/>
        <dbReference type="ChEBI" id="CHEBI:30823"/>
        <dbReference type="ChEBI" id="CHEBI:57305"/>
        <dbReference type="ChEBI" id="CHEBI:133992"/>
    </reaction>
    <physiologicalReaction direction="right-to-left" evidence="8">
        <dbReference type="Rhea" id="RHEA:51318"/>
    </physiologicalReaction>
</comment>
<dbReference type="PANTHER" id="PTHR45847:SF6">
    <property type="entry name" value="FATTY ACID AMIDE HYDROLASE"/>
    <property type="match status" value="1"/>
</dbReference>
<evidence type="ECO:0000256" key="8">
    <source>
        <dbReference type="ARBA" id="ARBA00047450"/>
    </source>
</evidence>
<comment type="catalytic activity">
    <reaction evidence="17">
        <text>(5Z,8Z,11Z,14Z)-eicosatetraenamide + H2O = (5Z,8Z,11Z,14Z)-eicosatetraenoate + NH4(+)</text>
        <dbReference type="Rhea" id="RHEA:63016"/>
        <dbReference type="ChEBI" id="CHEBI:15377"/>
        <dbReference type="ChEBI" id="CHEBI:28938"/>
        <dbReference type="ChEBI" id="CHEBI:32395"/>
        <dbReference type="ChEBI" id="CHEBI:137830"/>
    </reaction>
    <physiologicalReaction direction="left-to-right" evidence="17">
        <dbReference type="Rhea" id="RHEA:63017"/>
    </physiologicalReaction>
</comment>
<keyword evidence="40" id="KW-1133">Transmembrane helix</keyword>
<evidence type="ECO:0000256" key="29">
    <source>
        <dbReference type="ARBA" id="ARBA00052634"/>
    </source>
</evidence>
<comment type="catalytic activity">
    <reaction evidence="21">
        <text>N-tetracosanoyl-taurine + H2O = tetracosanoate + taurine</text>
        <dbReference type="Rhea" id="RHEA:63140"/>
        <dbReference type="ChEBI" id="CHEBI:15377"/>
        <dbReference type="ChEBI" id="CHEBI:31014"/>
        <dbReference type="ChEBI" id="CHEBI:132049"/>
        <dbReference type="ChEBI" id="CHEBI:507393"/>
    </reaction>
    <physiologicalReaction direction="left-to-right" evidence="21">
        <dbReference type="Rhea" id="RHEA:63141"/>
    </physiologicalReaction>
</comment>
<dbReference type="GO" id="GO:0009062">
    <property type="term" value="P:fatty acid catabolic process"/>
    <property type="evidence" value="ECO:0007669"/>
    <property type="project" value="TreeGrafter"/>
</dbReference>
<evidence type="ECO:0000256" key="35">
    <source>
        <dbReference type="ARBA" id="ARBA00077111"/>
    </source>
</evidence>